<dbReference type="GO" id="GO:0003677">
    <property type="term" value="F:DNA binding"/>
    <property type="evidence" value="ECO:0007669"/>
    <property type="project" value="UniProtKB-KW"/>
</dbReference>
<accession>A0A1H8G9Q2</accession>
<keyword evidence="2" id="KW-0229">DNA integration</keyword>
<dbReference type="EMBL" id="FODE01000006">
    <property type="protein sequence ID" value="SEN40484.1"/>
    <property type="molecule type" value="Genomic_DNA"/>
</dbReference>
<evidence type="ECO:0000259" key="6">
    <source>
        <dbReference type="PROSITE" id="PS51898"/>
    </source>
</evidence>
<evidence type="ECO:0000256" key="5">
    <source>
        <dbReference type="SAM" id="MobiDB-lite"/>
    </source>
</evidence>
<dbReference type="InterPro" id="IPR011010">
    <property type="entry name" value="DNA_brk_join_enz"/>
</dbReference>
<dbReference type="OrthoDB" id="7222937at2"/>
<organism evidence="7 8">
    <name type="scientific">Paracoccus alcaliphilus</name>
    <dbReference type="NCBI Taxonomy" id="34002"/>
    <lineage>
        <taxon>Bacteria</taxon>
        <taxon>Pseudomonadati</taxon>
        <taxon>Pseudomonadota</taxon>
        <taxon>Alphaproteobacteria</taxon>
        <taxon>Rhodobacterales</taxon>
        <taxon>Paracoccaceae</taxon>
        <taxon>Paracoccus</taxon>
    </lineage>
</organism>
<reference evidence="7 8" key="1">
    <citation type="submission" date="2016-10" db="EMBL/GenBank/DDBJ databases">
        <authorList>
            <person name="de Groot N.N."/>
        </authorList>
    </citation>
    <scope>NUCLEOTIDE SEQUENCE [LARGE SCALE GENOMIC DNA]</scope>
    <source>
        <strain evidence="7 8">DSM 8512</strain>
    </source>
</reference>
<dbReference type="PANTHER" id="PTHR30629">
    <property type="entry name" value="PROPHAGE INTEGRASE"/>
    <property type="match status" value="1"/>
</dbReference>
<keyword evidence="4" id="KW-0233">DNA recombination</keyword>
<comment type="similarity">
    <text evidence="1">Belongs to the 'phage' integrase family.</text>
</comment>
<dbReference type="PROSITE" id="PS51898">
    <property type="entry name" value="TYR_RECOMBINASE"/>
    <property type="match status" value="1"/>
</dbReference>
<dbReference type="STRING" id="34002.SAMN04489859_100658"/>
<dbReference type="InterPro" id="IPR050808">
    <property type="entry name" value="Phage_Integrase"/>
</dbReference>
<feature type="region of interest" description="Disordered" evidence="5">
    <location>
        <begin position="216"/>
        <end position="237"/>
    </location>
</feature>
<keyword evidence="8" id="KW-1185">Reference proteome</keyword>
<feature type="domain" description="Tyr recombinase" evidence="6">
    <location>
        <begin position="351"/>
        <end position="553"/>
    </location>
</feature>
<dbReference type="SUPFAM" id="SSF56349">
    <property type="entry name" value="DNA breaking-rejoining enzymes"/>
    <property type="match status" value="1"/>
</dbReference>
<keyword evidence="3" id="KW-0238">DNA-binding</keyword>
<dbReference type="InterPro" id="IPR010998">
    <property type="entry name" value="Integrase_recombinase_N"/>
</dbReference>
<sequence length="561" mass="62074">MAGQARHLKVKDGRFYARLAVPARLHQIIGKTELVVPLGGERRAAMKALPAAVATLQRQIDTAESKTNVNRLDDPRSPITTQDYGRAVWARYQAMLEADDATRAAHPSPRTISDEQARLLAHMNSGAVPAAPLAVLDATLDLTRLHSIREIDQSVRQVKLDALRDDLAAGRTHLVEHEVDDFLLRNSLTAPEGSAERAVLAKQIIRAEIEALERTRERDRGDYGGKPADPAVKPPAPPIDTLVPVNLAKLLEAYVTARTQAGSMKDGGKRPRPVIDNLRKFLGHSDARRVTRKDFLEWRKHLMGPCKLSGKTVDSIYLSLVRSLWSWAVDSEILPENVAATVRQARPKRQRTREAGYTDAEALAVLKATVPYQPKQDSNGRIHEASKFTSAKRWLPILCAFTGARVAEMAQLRKEDVRQEGDRWVIRVTPDAGTVKAGGYRDVPPHRQVIDLGFITFVEVAKPGHLFHNEADPARSAIVAGRLGSKLGNWLQEAHLVPTGVQPSHGWRHRFKTQARELGLSDRIADTIQGHAGKTASDDYGDVSLIAKARVIDQLPEYDLY</sequence>
<name>A0A1H8G9Q2_9RHOB</name>
<dbReference type="InterPro" id="IPR013762">
    <property type="entry name" value="Integrase-like_cat_sf"/>
</dbReference>
<dbReference type="Gene3D" id="1.10.150.130">
    <property type="match status" value="1"/>
</dbReference>
<protein>
    <recommendedName>
        <fullName evidence="6">Tyr recombinase domain-containing protein</fullName>
    </recommendedName>
</protein>
<dbReference type="Proteomes" id="UP000199054">
    <property type="component" value="Unassembled WGS sequence"/>
</dbReference>
<dbReference type="AlphaFoldDB" id="A0A1H8G9Q2"/>
<evidence type="ECO:0000313" key="8">
    <source>
        <dbReference type="Proteomes" id="UP000199054"/>
    </source>
</evidence>
<evidence type="ECO:0000313" key="7">
    <source>
        <dbReference type="EMBL" id="SEN40484.1"/>
    </source>
</evidence>
<evidence type="ECO:0000256" key="1">
    <source>
        <dbReference type="ARBA" id="ARBA00008857"/>
    </source>
</evidence>
<gene>
    <name evidence="7" type="ORF">SAMN04489859_100658</name>
</gene>
<dbReference type="GO" id="GO:0006310">
    <property type="term" value="P:DNA recombination"/>
    <property type="evidence" value="ECO:0007669"/>
    <property type="project" value="UniProtKB-KW"/>
</dbReference>
<evidence type="ECO:0000256" key="3">
    <source>
        <dbReference type="ARBA" id="ARBA00023125"/>
    </source>
</evidence>
<proteinExistence type="inferred from homology"/>
<dbReference type="PANTHER" id="PTHR30629:SF2">
    <property type="entry name" value="PROPHAGE INTEGRASE INTS-RELATED"/>
    <property type="match status" value="1"/>
</dbReference>
<evidence type="ECO:0000256" key="2">
    <source>
        <dbReference type="ARBA" id="ARBA00022908"/>
    </source>
</evidence>
<dbReference type="InterPro" id="IPR002104">
    <property type="entry name" value="Integrase_catalytic"/>
</dbReference>
<dbReference type="GO" id="GO:0015074">
    <property type="term" value="P:DNA integration"/>
    <property type="evidence" value="ECO:0007669"/>
    <property type="project" value="UniProtKB-KW"/>
</dbReference>
<evidence type="ECO:0000256" key="4">
    <source>
        <dbReference type="ARBA" id="ARBA00023172"/>
    </source>
</evidence>
<dbReference type="Gene3D" id="1.10.443.10">
    <property type="entry name" value="Intergrase catalytic core"/>
    <property type="match status" value="1"/>
</dbReference>